<proteinExistence type="predicted"/>
<keyword evidence="1" id="KW-0812">Transmembrane</keyword>
<feature type="transmembrane region" description="Helical" evidence="1">
    <location>
        <begin position="274"/>
        <end position="292"/>
    </location>
</feature>
<accession>A0AAX1ND07</accession>
<dbReference type="AlphaFoldDB" id="A0AAX1ND07"/>
<dbReference type="Pfam" id="PF12412">
    <property type="entry name" value="DUF3667"/>
    <property type="match status" value="1"/>
</dbReference>
<gene>
    <name evidence="2" type="ORF">KMW28_08195</name>
</gene>
<keyword evidence="3" id="KW-1185">Reference proteome</keyword>
<name>A0AAX1ND07_9BACT</name>
<keyword evidence="1" id="KW-1133">Transmembrane helix</keyword>
<evidence type="ECO:0000313" key="3">
    <source>
        <dbReference type="Proteomes" id="UP000678679"/>
    </source>
</evidence>
<dbReference type="InterPro" id="IPR022134">
    <property type="entry name" value="DUF3667"/>
</dbReference>
<keyword evidence="1" id="KW-0472">Membrane</keyword>
<dbReference type="KEGG" id="fya:KMW28_08195"/>
<evidence type="ECO:0000313" key="2">
    <source>
        <dbReference type="EMBL" id="QWG03548.1"/>
    </source>
</evidence>
<dbReference type="RefSeq" id="WP_169664644.1">
    <property type="nucleotide sequence ID" value="NZ_CP076132.1"/>
</dbReference>
<evidence type="ECO:0000256" key="1">
    <source>
        <dbReference type="SAM" id="Phobius"/>
    </source>
</evidence>
<organism evidence="2 3">
    <name type="scientific">Flammeovirga yaeyamensis</name>
    <dbReference type="NCBI Taxonomy" id="367791"/>
    <lineage>
        <taxon>Bacteria</taxon>
        <taxon>Pseudomonadati</taxon>
        <taxon>Bacteroidota</taxon>
        <taxon>Cytophagia</taxon>
        <taxon>Cytophagales</taxon>
        <taxon>Flammeovirgaceae</taxon>
        <taxon>Flammeovirga</taxon>
    </lineage>
</organism>
<dbReference type="EMBL" id="CP076132">
    <property type="protein sequence ID" value="QWG03548.1"/>
    <property type="molecule type" value="Genomic_DNA"/>
</dbReference>
<feature type="transmembrane region" description="Helical" evidence="1">
    <location>
        <begin position="250"/>
        <end position="268"/>
    </location>
</feature>
<sequence>MKGSIHQQCKNCGNDLSNNDNYCSNCGQKNIDYNLKLRDLIQEFADELMSWDSRLFHTFIPFITNPAKLSKAYLEGKRVKYVQPFRIYLVCSIVFFFLFNHLVVTDDGIVINKSGKEKVKNKSEEKKENSIPFSVIDFGKDSVINEVTVNGDRFDKKIIEAYKNETVLTNDFIRDSLGVKEWINVIIIKQGQKIYNDNGKTLKQSIFANMSVAVMLLVPLFALYLKLFYIRKRGGIKNLYIQHLVFSTHLHAFTLFCFTLMILISHFGPEDFSALINTFIWLYSFVMTFVMMKKFYGQSWIKTIIKGSLAMHIHFVSMFFFAILEVILSALIF</sequence>
<feature type="transmembrane region" description="Helical" evidence="1">
    <location>
        <begin position="87"/>
        <end position="104"/>
    </location>
</feature>
<feature type="transmembrane region" description="Helical" evidence="1">
    <location>
        <begin position="313"/>
        <end position="332"/>
    </location>
</feature>
<reference evidence="2 3" key="1">
    <citation type="submission" date="2021-05" db="EMBL/GenBank/DDBJ databases">
        <title>Comparative genomic studies on the polysaccharide-degrading batcterial strains of the Flammeovirga genus.</title>
        <authorList>
            <person name="Zewei F."/>
            <person name="Zheng Z."/>
            <person name="Yu L."/>
            <person name="Ruyue G."/>
            <person name="Yanhong M."/>
            <person name="Yuanyuan C."/>
            <person name="Jingyan G."/>
            <person name="Wenjun H."/>
        </authorList>
    </citation>
    <scope>NUCLEOTIDE SEQUENCE [LARGE SCALE GENOMIC DNA]</scope>
    <source>
        <strain evidence="2 3">NBRC:100898</strain>
    </source>
</reference>
<feature type="transmembrane region" description="Helical" evidence="1">
    <location>
        <begin position="206"/>
        <end position="229"/>
    </location>
</feature>
<dbReference type="Proteomes" id="UP000678679">
    <property type="component" value="Chromosome 1"/>
</dbReference>
<protein>
    <submittedName>
        <fullName evidence="2">DUF3667 domain-containing protein</fullName>
    </submittedName>
</protein>